<gene>
    <name evidence="1" type="ORF">LCGC14_1027050</name>
</gene>
<protein>
    <submittedName>
        <fullName evidence="1">Uncharacterized protein</fullName>
    </submittedName>
</protein>
<comment type="caution">
    <text evidence="1">The sequence shown here is derived from an EMBL/GenBank/DDBJ whole genome shotgun (WGS) entry which is preliminary data.</text>
</comment>
<organism evidence="1">
    <name type="scientific">marine sediment metagenome</name>
    <dbReference type="NCBI Taxonomy" id="412755"/>
    <lineage>
        <taxon>unclassified sequences</taxon>
        <taxon>metagenomes</taxon>
        <taxon>ecological metagenomes</taxon>
    </lineage>
</organism>
<dbReference type="AlphaFoldDB" id="A0A0F9MVQ2"/>
<accession>A0A0F9MVQ2</accession>
<sequence>MSNILDIDGYIEVKIPNNYYKFKSEFNLFKHLGREVNILLNKQKTLVGYRLYKATFDWYDNVKINDFNYCCYNKCKLDVNNSTYRFFGFACITIKDNNKNVLSQEVLILKHKTRYGNIKVNIKLSSYSEHSLR</sequence>
<reference evidence="1" key="1">
    <citation type="journal article" date="2015" name="Nature">
        <title>Complex archaea that bridge the gap between prokaryotes and eukaryotes.</title>
        <authorList>
            <person name="Spang A."/>
            <person name="Saw J.H."/>
            <person name="Jorgensen S.L."/>
            <person name="Zaremba-Niedzwiedzka K."/>
            <person name="Martijn J."/>
            <person name="Lind A.E."/>
            <person name="van Eijk R."/>
            <person name="Schleper C."/>
            <person name="Guy L."/>
            <person name="Ettema T.J."/>
        </authorList>
    </citation>
    <scope>NUCLEOTIDE SEQUENCE</scope>
</reference>
<proteinExistence type="predicted"/>
<name>A0A0F9MVQ2_9ZZZZ</name>
<evidence type="ECO:0000313" key="1">
    <source>
        <dbReference type="EMBL" id="KKN11365.1"/>
    </source>
</evidence>
<dbReference type="EMBL" id="LAZR01004142">
    <property type="protein sequence ID" value="KKN11365.1"/>
    <property type="molecule type" value="Genomic_DNA"/>
</dbReference>